<name>A0A167MUI5_CALVF</name>
<evidence type="ECO:0000259" key="1">
    <source>
        <dbReference type="SMART" id="SM00829"/>
    </source>
</evidence>
<dbReference type="OrthoDB" id="10257049at2759"/>
<organism evidence="2 3">
    <name type="scientific">Calocera viscosa (strain TUFC12733)</name>
    <dbReference type="NCBI Taxonomy" id="1330018"/>
    <lineage>
        <taxon>Eukaryota</taxon>
        <taxon>Fungi</taxon>
        <taxon>Dikarya</taxon>
        <taxon>Basidiomycota</taxon>
        <taxon>Agaricomycotina</taxon>
        <taxon>Dacrymycetes</taxon>
        <taxon>Dacrymycetales</taxon>
        <taxon>Dacrymycetaceae</taxon>
        <taxon>Calocera</taxon>
    </lineage>
</organism>
<dbReference type="GO" id="GO:0016651">
    <property type="term" value="F:oxidoreductase activity, acting on NAD(P)H"/>
    <property type="evidence" value="ECO:0007669"/>
    <property type="project" value="InterPro"/>
</dbReference>
<dbReference type="Gene3D" id="3.40.50.720">
    <property type="entry name" value="NAD(P)-binding Rossmann-like Domain"/>
    <property type="match status" value="1"/>
</dbReference>
<sequence length="340" mass="35283">MSKNLAVVVPSVGSGKLAPARPIDLPTPGEGELLIKVEAAAQNPADTGWLVPSFPTVLGYDGAGTVAAVGAGVSAFAVNDRVAWMRPSGESVYGTYQQYCLAKASGTVHLPATLLFDDAATLPLAYFTAAIGVHTLLGVPLPLDEAGSVSPVVRDEWFLVWGASSSVGAAAVQLAKAAGFQVIATASQENFAYVKSLGTDVILDYRDPAVVNKIQATASLSLALDAISQPSTCAACITVLSSAGAGGKGKLAVVLPFSGPAPDNVVVRDVLAPDAFAPGHEHELEGLTRLWQALVSEGRLRPHPVKVMPHGLNSVDEGFDRQRGQKISAQKLVYRPQETV</sequence>
<dbReference type="Gene3D" id="3.90.180.10">
    <property type="entry name" value="Medium-chain alcohol dehydrogenases, catalytic domain"/>
    <property type="match status" value="1"/>
</dbReference>
<dbReference type="Pfam" id="PF00107">
    <property type="entry name" value="ADH_zinc_N"/>
    <property type="match status" value="1"/>
</dbReference>
<dbReference type="SUPFAM" id="SSF50129">
    <property type="entry name" value="GroES-like"/>
    <property type="match status" value="1"/>
</dbReference>
<dbReference type="PANTHER" id="PTHR45348">
    <property type="entry name" value="HYPOTHETICAL OXIDOREDUCTASE (EUROFUNG)"/>
    <property type="match status" value="1"/>
</dbReference>
<dbReference type="AlphaFoldDB" id="A0A167MUI5"/>
<keyword evidence="3" id="KW-1185">Reference proteome</keyword>
<protein>
    <submittedName>
        <fullName evidence="2">NAD(P)-binding protein</fullName>
    </submittedName>
</protein>
<dbReference type="InterPro" id="IPR011032">
    <property type="entry name" value="GroES-like_sf"/>
</dbReference>
<dbReference type="SUPFAM" id="SSF51735">
    <property type="entry name" value="NAD(P)-binding Rossmann-fold domains"/>
    <property type="match status" value="1"/>
</dbReference>
<dbReference type="InterPro" id="IPR013154">
    <property type="entry name" value="ADH-like_N"/>
</dbReference>
<evidence type="ECO:0000313" key="2">
    <source>
        <dbReference type="EMBL" id="KZO97072.1"/>
    </source>
</evidence>
<dbReference type="EMBL" id="KV417281">
    <property type="protein sequence ID" value="KZO97072.1"/>
    <property type="molecule type" value="Genomic_DNA"/>
</dbReference>
<dbReference type="PANTHER" id="PTHR45348:SF2">
    <property type="entry name" value="ZINC-TYPE ALCOHOL DEHYDROGENASE-LIKE PROTEIN C2E1P3.01"/>
    <property type="match status" value="1"/>
</dbReference>
<reference evidence="2 3" key="1">
    <citation type="journal article" date="2016" name="Mol. Biol. Evol.">
        <title>Comparative Genomics of Early-Diverging Mushroom-Forming Fungi Provides Insights into the Origins of Lignocellulose Decay Capabilities.</title>
        <authorList>
            <person name="Nagy L.G."/>
            <person name="Riley R."/>
            <person name="Tritt A."/>
            <person name="Adam C."/>
            <person name="Daum C."/>
            <person name="Floudas D."/>
            <person name="Sun H."/>
            <person name="Yadav J.S."/>
            <person name="Pangilinan J."/>
            <person name="Larsson K.H."/>
            <person name="Matsuura K."/>
            <person name="Barry K."/>
            <person name="Labutti K."/>
            <person name="Kuo R."/>
            <person name="Ohm R.A."/>
            <person name="Bhattacharya S.S."/>
            <person name="Shirouzu T."/>
            <person name="Yoshinaga Y."/>
            <person name="Martin F.M."/>
            <person name="Grigoriev I.V."/>
            <person name="Hibbett D.S."/>
        </authorList>
    </citation>
    <scope>NUCLEOTIDE SEQUENCE [LARGE SCALE GENOMIC DNA]</scope>
    <source>
        <strain evidence="2 3">TUFC12733</strain>
    </source>
</reference>
<evidence type="ECO:0000313" key="3">
    <source>
        <dbReference type="Proteomes" id="UP000076738"/>
    </source>
</evidence>
<gene>
    <name evidence="2" type="ORF">CALVIDRAFT_513896</name>
</gene>
<dbReference type="InterPro" id="IPR036291">
    <property type="entry name" value="NAD(P)-bd_dom_sf"/>
</dbReference>
<dbReference type="Proteomes" id="UP000076738">
    <property type="component" value="Unassembled WGS sequence"/>
</dbReference>
<feature type="domain" description="Enoyl reductase (ER)" evidence="1">
    <location>
        <begin position="13"/>
        <end position="333"/>
    </location>
</feature>
<dbReference type="CDD" id="cd08249">
    <property type="entry name" value="enoyl_reductase_like"/>
    <property type="match status" value="1"/>
</dbReference>
<dbReference type="SMART" id="SM00829">
    <property type="entry name" value="PKS_ER"/>
    <property type="match status" value="1"/>
</dbReference>
<dbReference type="InterPro" id="IPR047122">
    <property type="entry name" value="Trans-enoyl_RdTase-like"/>
</dbReference>
<proteinExistence type="predicted"/>
<dbReference type="InterPro" id="IPR013149">
    <property type="entry name" value="ADH-like_C"/>
</dbReference>
<accession>A0A167MUI5</accession>
<dbReference type="InterPro" id="IPR020843">
    <property type="entry name" value="ER"/>
</dbReference>
<dbReference type="STRING" id="1330018.A0A167MUI5"/>
<dbReference type="Pfam" id="PF08240">
    <property type="entry name" value="ADH_N"/>
    <property type="match status" value="1"/>
</dbReference>